<reference evidence="1" key="2">
    <citation type="submission" date="2022-10" db="EMBL/GenBank/DDBJ databases">
        <authorList>
            <person name="Trinh H.N."/>
        </authorList>
    </citation>
    <scope>NUCLEOTIDE SEQUENCE</scope>
    <source>
        <strain evidence="1">RN2-1</strain>
    </source>
</reference>
<name>A0AA41YSS0_9PROT</name>
<dbReference type="EMBL" id="JAPDNT010000044">
    <property type="protein sequence ID" value="MCW3477658.1"/>
    <property type="molecule type" value="Genomic_DNA"/>
</dbReference>
<evidence type="ECO:0000313" key="1">
    <source>
        <dbReference type="EMBL" id="MCW3477658.1"/>
    </source>
</evidence>
<dbReference type="RefSeq" id="WP_264716618.1">
    <property type="nucleotide sequence ID" value="NZ_JAPDNT010000044.1"/>
</dbReference>
<accession>A0AA41YSS0</accession>
<keyword evidence="2" id="KW-1185">Reference proteome</keyword>
<comment type="caution">
    <text evidence="1">The sequence shown here is derived from an EMBL/GenBank/DDBJ whole genome shotgun (WGS) entry which is preliminary data.</text>
</comment>
<sequence>MSMGAGRVQDMVRRGLGRAAMALGEPCDAFRPDGARAPVTAANRFLRLPASFAPPGEGYARPPAYGQALWWGIFDAAYTRPGDYLRRGDGAVWFIASQEPLLPVLCVRAERVVDLLRPAGAVQPGLNSYGGVVLAAAETLLAGWPASVLAGGGGGGGGGGGMRDAGLPGEAPAGSWVVLLPAVAGVALRRGDLMTDDLGRTGVVASAELSAPGWRLVVKQAAP</sequence>
<dbReference type="Proteomes" id="UP001165679">
    <property type="component" value="Unassembled WGS sequence"/>
</dbReference>
<evidence type="ECO:0000313" key="2">
    <source>
        <dbReference type="Proteomes" id="UP001165679"/>
    </source>
</evidence>
<reference evidence="1" key="1">
    <citation type="submission" date="2022-09" db="EMBL/GenBank/DDBJ databases">
        <title>Rhodovastum sp. nov. RN2-1 isolated from soil in Seongnam, South Korea.</title>
        <authorList>
            <person name="Le N.T."/>
        </authorList>
    </citation>
    <scope>NUCLEOTIDE SEQUENCE</scope>
    <source>
        <strain evidence="1">RN2-1</strain>
    </source>
</reference>
<proteinExistence type="predicted"/>
<organism evidence="1 2">
    <name type="scientific">Limobrevibacterium gyesilva</name>
    <dbReference type="NCBI Taxonomy" id="2991712"/>
    <lineage>
        <taxon>Bacteria</taxon>
        <taxon>Pseudomonadati</taxon>
        <taxon>Pseudomonadota</taxon>
        <taxon>Alphaproteobacteria</taxon>
        <taxon>Acetobacterales</taxon>
        <taxon>Acetobacteraceae</taxon>
        <taxon>Limobrevibacterium</taxon>
    </lineage>
</organism>
<gene>
    <name evidence="1" type="ORF">OL599_24155</name>
</gene>
<protein>
    <submittedName>
        <fullName evidence="1">Uncharacterized protein</fullName>
    </submittedName>
</protein>
<dbReference type="AlphaFoldDB" id="A0AA41YSS0"/>